<name>A0A183AAB2_9TREM</name>
<keyword evidence="3" id="KW-1185">Reference proteome</keyword>
<organism evidence="4">
    <name type="scientific">Echinostoma caproni</name>
    <dbReference type="NCBI Taxonomy" id="27848"/>
    <lineage>
        <taxon>Eukaryota</taxon>
        <taxon>Metazoa</taxon>
        <taxon>Spiralia</taxon>
        <taxon>Lophotrochozoa</taxon>
        <taxon>Platyhelminthes</taxon>
        <taxon>Trematoda</taxon>
        <taxon>Digenea</taxon>
        <taxon>Plagiorchiida</taxon>
        <taxon>Echinostomata</taxon>
        <taxon>Echinostomatoidea</taxon>
        <taxon>Echinostomatidae</taxon>
        <taxon>Echinostoma</taxon>
    </lineage>
</organism>
<keyword evidence="1" id="KW-1133">Transmembrane helix</keyword>
<evidence type="ECO:0000313" key="3">
    <source>
        <dbReference type="Proteomes" id="UP000272942"/>
    </source>
</evidence>
<reference evidence="4" key="1">
    <citation type="submission" date="2016-06" db="UniProtKB">
        <authorList>
            <consortium name="WormBaseParasite"/>
        </authorList>
    </citation>
    <scope>IDENTIFICATION</scope>
</reference>
<dbReference type="PANTHER" id="PTHR10151:SF120">
    <property type="entry name" value="BIS(5'-ADENOSYL)-TRIPHOSPHATASE"/>
    <property type="match status" value="1"/>
</dbReference>
<dbReference type="InterPro" id="IPR002591">
    <property type="entry name" value="Phosphodiest/P_Trfase"/>
</dbReference>
<proteinExistence type="predicted"/>
<dbReference type="Proteomes" id="UP000272942">
    <property type="component" value="Unassembled WGS sequence"/>
</dbReference>
<dbReference type="AlphaFoldDB" id="A0A183AAB2"/>
<dbReference type="SUPFAM" id="SSF53649">
    <property type="entry name" value="Alkaline phosphatase-like"/>
    <property type="match status" value="1"/>
</dbReference>
<accession>A0A183AAB2</accession>
<evidence type="ECO:0000313" key="2">
    <source>
        <dbReference type="EMBL" id="VDP70952.1"/>
    </source>
</evidence>
<protein>
    <submittedName>
        <fullName evidence="4">Ectonucleotide pyrophosphatase/phosphodiesterase family member 3</fullName>
    </submittedName>
</protein>
<feature type="transmembrane region" description="Helical" evidence="1">
    <location>
        <begin position="20"/>
        <end position="39"/>
    </location>
</feature>
<evidence type="ECO:0000313" key="4">
    <source>
        <dbReference type="WBParaSite" id="ECPE_0000390201-mRNA-1"/>
    </source>
</evidence>
<keyword evidence="1" id="KW-0472">Membrane</keyword>
<keyword evidence="1" id="KW-0812">Transmembrane</keyword>
<gene>
    <name evidence="2" type="ORF">ECPE_LOCUS3897</name>
</gene>
<reference evidence="2 3" key="2">
    <citation type="submission" date="2018-11" db="EMBL/GenBank/DDBJ databases">
        <authorList>
            <consortium name="Pathogen Informatics"/>
        </authorList>
    </citation>
    <scope>NUCLEOTIDE SEQUENCE [LARGE SCALE GENOMIC DNA]</scope>
    <source>
        <strain evidence="2 3">Egypt</strain>
    </source>
</reference>
<sequence length="426" mass="49026">MECFGKIHIVVCNASSSKVSPLLLLLLLMVIVVMVNFPIRNPRYKLMHCTNKIAFVFLFPILAMPEDDTHVSYHRFDSYEFSAKRRRRMHRLGFVNFVLAIVLVVFGIMLIGALVSRAWYHNRFWPYDNNPCTDLHTNCPLLLISMDGFPRYGPNALPNFNRLERHGVRAMQSVGAYPTMTMPNQHTLVTGLYPESHGIVANNIRDTKWPNVIFEMYNQTSLNEAPWLEGWPEPIWVTLQRTGRRVGSLLWPFTDGTVHGDLPFVQVSQFTLLDDTPTPYPYKKRVTDLLWWLDNPYYQLDLILAYFEEPDKSGHIYGPDSEEVAKLVVELDQRVGQLLDGLEKKGLANKVDIIVTADHGMTRITNVICLDDYVDPELYTHTQLSTLGFLYPNYCIPPSHHLGFELRTHRMEGMWVTTVPTRSCHG</sequence>
<dbReference type="InterPro" id="IPR017850">
    <property type="entry name" value="Alkaline_phosphatase_core_sf"/>
</dbReference>
<dbReference type="WBParaSite" id="ECPE_0000390201-mRNA-1">
    <property type="protein sequence ID" value="ECPE_0000390201-mRNA-1"/>
    <property type="gene ID" value="ECPE_0000390201"/>
</dbReference>
<dbReference type="EMBL" id="UZAN01040791">
    <property type="protein sequence ID" value="VDP70952.1"/>
    <property type="molecule type" value="Genomic_DNA"/>
</dbReference>
<dbReference type="PANTHER" id="PTHR10151">
    <property type="entry name" value="ECTONUCLEOTIDE PYROPHOSPHATASE/PHOSPHODIESTERASE"/>
    <property type="match status" value="1"/>
</dbReference>
<evidence type="ECO:0000256" key="1">
    <source>
        <dbReference type="SAM" id="Phobius"/>
    </source>
</evidence>
<feature type="transmembrane region" description="Helical" evidence="1">
    <location>
        <begin position="94"/>
        <end position="120"/>
    </location>
</feature>
<dbReference type="Pfam" id="PF01663">
    <property type="entry name" value="Phosphodiest"/>
    <property type="match status" value="1"/>
</dbReference>
<dbReference type="CDD" id="cd16018">
    <property type="entry name" value="Enpp"/>
    <property type="match status" value="1"/>
</dbReference>
<dbReference type="GO" id="GO:0016787">
    <property type="term" value="F:hydrolase activity"/>
    <property type="evidence" value="ECO:0007669"/>
    <property type="project" value="UniProtKB-ARBA"/>
</dbReference>
<dbReference type="Gene3D" id="3.30.1360.180">
    <property type="match status" value="1"/>
</dbReference>
<dbReference type="OrthoDB" id="415411at2759"/>
<dbReference type="Gene3D" id="3.40.720.10">
    <property type="entry name" value="Alkaline Phosphatase, subunit A"/>
    <property type="match status" value="1"/>
</dbReference>